<comment type="caution">
    <text evidence="2">The sequence shown here is derived from an EMBL/GenBank/DDBJ whole genome shotgun (WGS) entry which is preliminary data.</text>
</comment>
<organism evidence="2 3">
    <name type="scientific">Algoriphagus namhaensis</name>
    <dbReference type="NCBI Taxonomy" id="915353"/>
    <lineage>
        <taxon>Bacteria</taxon>
        <taxon>Pseudomonadati</taxon>
        <taxon>Bacteroidota</taxon>
        <taxon>Cytophagia</taxon>
        <taxon>Cytophagales</taxon>
        <taxon>Cyclobacteriaceae</taxon>
        <taxon>Algoriphagus</taxon>
    </lineage>
</organism>
<dbReference type="SUPFAM" id="SSF110857">
    <property type="entry name" value="Gamma-glutamyl cyclotransferase-like"/>
    <property type="match status" value="1"/>
</dbReference>
<dbReference type="GO" id="GO:0016746">
    <property type="term" value="F:acyltransferase activity"/>
    <property type="evidence" value="ECO:0007669"/>
    <property type="project" value="UniProtKB-KW"/>
</dbReference>
<keyword evidence="2" id="KW-0012">Acyltransferase</keyword>
<dbReference type="Proteomes" id="UP001595805">
    <property type="component" value="Unassembled WGS sequence"/>
</dbReference>
<dbReference type="Pfam" id="PF13772">
    <property type="entry name" value="AIG2_2"/>
    <property type="match status" value="1"/>
</dbReference>
<dbReference type="InterPro" id="IPR013024">
    <property type="entry name" value="GGCT-like"/>
</dbReference>
<dbReference type="EC" id="2.3.2.-" evidence="2"/>
<protein>
    <submittedName>
        <fullName evidence="2">Gamma-glutamylcyclotransferase family protein</fullName>
        <ecNumber evidence="2">2.3.2.-</ecNumber>
    </submittedName>
</protein>
<dbReference type="InterPro" id="IPR017939">
    <property type="entry name" value="G-Glutamylcylcotransferase"/>
</dbReference>
<evidence type="ECO:0000313" key="3">
    <source>
        <dbReference type="Proteomes" id="UP001595805"/>
    </source>
</evidence>
<gene>
    <name evidence="2" type="ORF">ACFOSV_16670</name>
</gene>
<dbReference type="InterPro" id="IPR036568">
    <property type="entry name" value="GGCT-like_sf"/>
</dbReference>
<sequence length="263" mass="29873">MFYYFGYGSNINMISLRAKGVNPFSSERAFLRGWELKFNVEHWFKHEGGMGNIEPSSNAESFVEGMLHACPDESLASLDAMESKGVGYDRVEIEVETIDGSIKKAFAYVGLPAYLNESCLPTRRYLSIILKGAKEAGFSPKYISKLESQEILEIKDYPSFNPSSNQVFTFDEVRDNPSLTVLSGFVFDMSECRPKLAPVKSLFGGKDMTLFHAKRHDSSTGQETMEDIKKGKISTGAKNYLNAYLHEYEKEFQYLGRMEEYYF</sequence>
<dbReference type="RefSeq" id="WP_377907182.1">
    <property type="nucleotide sequence ID" value="NZ_JBHRZS010000007.1"/>
</dbReference>
<dbReference type="Gene3D" id="3.10.490.10">
    <property type="entry name" value="Gamma-glutamyl cyclotransferase-like"/>
    <property type="match status" value="1"/>
</dbReference>
<keyword evidence="2" id="KW-0808">Transferase</keyword>
<keyword evidence="3" id="KW-1185">Reference proteome</keyword>
<evidence type="ECO:0000256" key="1">
    <source>
        <dbReference type="ARBA" id="ARBA00023239"/>
    </source>
</evidence>
<dbReference type="CDD" id="cd06661">
    <property type="entry name" value="GGCT_like"/>
    <property type="match status" value="1"/>
</dbReference>
<evidence type="ECO:0000313" key="2">
    <source>
        <dbReference type="EMBL" id="MFC3881832.1"/>
    </source>
</evidence>
<name>A0ABV8AY39_9BACT</name>
<keyword evidence="1" id="KW-0456">Lyase</keyword>
<dbReference type="EMBL" id="JBHRZS010000007">
    <property type="protein sequence ID" value="MFC3881832.1"/>
    <property type="molecule type" value="Genomic_DNA"/>
</dbReference>
<accession>A0ABV8AY39</accession>
<dbReference type="PANTHER" id="PTHR12935">
    <property type="entry name" value="GAMMA-GLUTAMYLCYCLOTRANSFERASE"/>
    <property type="match status" value="1"/>
</dbReference>
<proteinExistence type="predicted"/>
<dbReference type="PANTHER" id="PTHR12935:SF0">
    <property type="entry name" value="GAMMA-GLUTAMYLCYCLOTRANSFERASE"/>
    <property type="match status" value="1"/>
</dbReference>
<reference evidence="3" key="1">
    <citation type="journal article" date="2019" name="Int. J. Syst. Evol. Microbiol.">
        <title>The Global Catalogue of Microorganisms (GCM) 10K type strain sequencing project: providing services to taxonomists for standard genome sequencing and annotation.</title>
        <authorList>
            <consortium name="The Broad Institute Genomics Platform"/>
            <consortium name="The Broad Institute Genome Sequencing Center for Infectious Disease"/>
            <person name="Wu L."/>
            <person name="Ma J."/>
        </authorList>
    </citation>
    <scope>NUCLEOTIDE SEQUENCE [LARGE SCALE GENOMIC DNA]</scope>
    <source>
        <strain evidence="3">CCUG 60523</strain>
    </source>
</reference>